<accession>A0AAW2F6N8</accession>
<dbReference type="InterPro" id="IPR029399">
    <property type="entry name" value="TMEM192"/>
</dbReference>
<evidence type="ECO:0000256" key="7">
    <source>
        <dbReference type="SAM" id="Phobius"/>
    </source>
</evidence>
<evidence type="ECO:0000256" key="4">
    <source>
        <dbReference type="ARBA" id="ARBA00022692"/>
    </source>
</evidence>
<dbReference type="PANTHER" id="PTHR31592:SF1">
    <property type="entry name" value="TRANSMEMBRANE PROTEIN 192"/>
    <property type="match status" value="1"/>
</dbReference>
<keyword evidence="5 7" id="KW-1133">Transmembrane helix</keyword>
<evidence type="ECO:0000256" key="6">
    <source>
        <dbReference type="ARBA" id="ARBA00023136"/>
    </source>
</evidence>
<reference evidence="8 9" key="1">
    <citation type="submission" date="2023-03" db="EMBL/GenBank/DDBJ databases">
        <title>High recombination rates correlate with genetic variation in Cardiocondyla obscurior ants.</title>
        <authorList>
            <person name="Errbii M."/>
        </authorList>
    </citation>
    <scope>NUCLEOTIDE SEQUENCE [LARGE SCALE GENOMIC DNA]</scope>
    <source>
        <strain evidence="8">Alpha-2009</strain>
        <tissue evidence="8">Whole body</tissue>
    </source>
</reference>
<dbReference type="PANTHER" id="PTHR31592">
    <property type="entry name" value="TRANSMEMBRANE PROTEIN 192"/>
    <property type="match status" value="1"/>
</dbReference>
<organism evidence="8 9">
    <name type="scientific">Cardiocondyla obscurior</name>
    <dbReference type="NCBI Taxonomy" id="286306"/>
    <lineage>
        <taxon>Eukaryota</taxon>
        <taxon>Metazoa</taxon>
        <taxon>Ecdysozoa</taxon>
        <taxon>Arthropoda</taxon>
        <taxon>Hexapoda</taxon>
        <taxon>Insecta</taxon>
        <taxon>Pterygota</taxon>
        <taxon>Neoptera</taxon>
        <taxon>Endopterygota</taxon>
        <taxon>Hymenoptera</taxon>
        <taxon>Apocrita</taxon>
        <taxon>Aculeata</taxon>
        <taxon>Formicoidea</taxon>
        <taxon>Formicidae</taxon>
        <taxon>Myrmicinae</taxon>
        <taxon>Cardiocondyla</taxon>
    </lineage>
</organism>
<dbReference type="Proteomes" id="UP001430953">
    <property type="component" value="Unassembled WGS sequence"/>
</dbReference>
<name>A0AAW2F6N8_9HYME</name>
<comment type="subcellular location">
    <subcellularLocation>
        <location evidence="1">Membrane</location>
        <topology evidence="1">Multi-pass membrane protein</topology>
    </subcellularLocation>
</comment>
<dbReference type="GO" id="GO:0005770">
    <property type="term" value="C:late endosome"/>
    <property type="evidence" value="ECO:0007669"/>
    <property type="project" value="TreeGrafter"/>
</dbReference>
<sequence length="251" mass="30456">MEEECFQPVLSSQEENNFQKLNTVWILLIPVSLLMSLQMYGLVYEILWLQYEIIYDTYFIFLYLHCAYWLSVMTIDHIVKAKHYNLRINGYLDFYQSTYQILRTPLFIASLWNVYYLLLAAVLHQTHKVDYEQYCRRSKWFTPLNFVYYPFLLEYLITFLAYVKYIKKVREFNRLRPPPDVTRDEWLSPFTQDSYSGMGEIGYRQRGRNLEELLEKQADFIRYLKAYNMKLNHKIELFAGKLRELGHETNL</sequence>
<evidence type="ECO:0000256" key="3">
    <source>
        <dbReference type="ARBA" id="ARBA00014635"/>
    </source>
</evidence>
<keyword evidence="4 7" id="KW-0812">Transmembrane</keyword>
<protein>
    <recommendedName>
        <fullName evidence="3">Transmembrane protein 192</fullName>
    </recommendedName>
</protein>
<gene>
    <name evidence="8" type="ORF">PUN28_013494</name>
</gene>
<dbReference type="EMBL" id="JADYXP020000014">
    <property type="protein sequence ID" value="KAL0109890.1"/>
    <property type="molecule type" value="Genomic_DNA"/>
</dbReference>
<dbReference type="Pfam" id="PF14802">
    <property type="entry name" value="TMEM192"/>
    <property type="match status" value="1"/>
</dbReference>
<keyword evidence="9" id="KW-1185">Reference proteome</keyword>
<feature type="transmembrane region" description="Helical" evidence="7">
    <location>
        <begin position="60"/>
        <end position="79"/>
    </location>
</feature>
<evidence type="ECO:0000313" key="9">
    <source>
        <dbReference type="Proteomes" id="UP001430953"/>
    </source>
</evidence>
<proteinExistence type="inferred from homology"/>
<evidence type="ECO:0000256" key="5">
    <source>
        <dbReference type="ARBA" id="ARBA00022989"/>
    </source>
</evidence>
<feature type="transmembrane region" description="Helical" evidence="7">
    <location>
        <begin position="21"/>
        <end position="40"/>
    </location>
</feature>
<dbReference type="GO" id="GO:0005765">
    <property type="term" value="C:lysosomal membrane"/>
    <property type="evidence" value="ECO:0007669"/>
    <property type="project" value="TreeGrafter"/>
</dbReference>
<feature type="transmembrane region" description="Helical" evidence="7">
    <location>
        <begin position="146"/>
        <end position="166"/>
    </location>
</feature>
<comment type="similarity">
    <text evidence="2">Belongs to the TMEM192 family.</text>
</comment>
<evidence type="ECO:0000313" key="8">
    <source>
        <dbReference type="EMBL" id="KAL0109890.1"/>
    </source>
</evidence>
<evidence type="ECO:0000256" key="2">
    <source>
        <dbReference type="ARBA" id="ARBA00006314"/>
    </source>
</evidence>
<dbReference type="AlphaFoldDB" id="A0AAW2F6N8"/>
<keyword evidence="6 7" id="KW-0472">Membrane</keyword>
<comment type="caution">
    <text evidence="8">The sequence shown here is derived from an EMBL/GenBank/DDBJ whole genome shotgun (WGS) entry which is preliminary data.</text>
</comment>
<feature type="transmembrane region" description="Helical" evidence="7">
    <location>
        <begin position="106"/>
        <end position="126"/>
    </location>
</feature>
<evidence type="ECO:0000256" key="1">
    <source>
        <dbReference type="ARBA" id="ARBA00004141"/>
    </source>
</evidence>